<dbReference type="EMBL" id="VORB01000006">
    <property type="protein sequence ID" value="TXC78667.1"/>
    <property type="molecule type" value="Genomic_DNA"/>
</dbReference>
<reference evidence="2 3" key="1">
    <citation type="submission" date="2019-08" db="EMBL/GenBank/DDBJ databases">
        <title>Genome of Luteibaculum oceani JCM 18817.</title>
        <authorList>
            <person name="Bowman J.P."/>
        </authorList>
    </citation>
    <scope>NUCLEOTIDE SEQUENCE [LARGE SCALE GENOMIC DNA]</scope>
    <source>
        <strain evidence="2 3">JCM 18817</strain>
    </source>
</reference>
<evidence type="ECO:0000313" key="3">
    <source>
        <dbReference type="Proteomes" id="UP000321168"/>
    </source>
</evidence>
<comment type="caution">
    <text evidence="2">The sequence shown here is derived from an EMBL/GenBank/DDBJ whole genome shotgun (WGS) entry which is preliminary data.</text>
</comment>
<feature type="transmembrane region" description="Helical" evidence="1">
    <location>
        <begin position="171"/>
        <end position="190"/>
    </location>
</feature>
<proteinExistence type="predicted"/>
<dbReference type="Pfam" id="PF13795">
    <property type="entry name" value="HupE_UreJ_2"/>
    <property type="match status" value="1"/>
</dbReference>
<keyword evidence="1" id="KW-0472">Membrane</keyword>
<protein>
    <submittedName>
        <fullName evidence="2">HupE/UreJ family protein</fullName>
    </submittedName>
</protein>
<name>A0A5C6UZG9_9FLAO</name>
<feature type="transmembrane region" description="Helical" evidence="1">
    <location>
        <begin position="144"/>
        <end position="164"/>
    </location>
</feature>
<dbReference type="AlphaFoldDB" id="A0A5C6UZG9"/>
<accession>A0A5C6UZG9</accession>
<keyword evidence="1" id="KW-1133">Transmembrane helix</keyword>
<feature type="transmembrane region" description="Helical" evidence="1">
    <location>
        <begin position="102"/>
        <end position="124"/>
    </location>
</feature>
<feature type="transmembrane region" description="Helical" evidence="1">
    <location>
        <begin position="70"/>
        <end position="90"/>
    </location>
</feature>
<evidence type="ECO:0000256" key="1">
    <source>
        <dbReference type="SAM" id="Phobius"/>
    </source>
</evidence>
<organism evidence="2 3">
    <name type="scientific">Luteibaculum oceani</name>
    <dbReference type="NCBI Taxonomy" id="1294296"/>
    <lineage>
        <taxon>Bacteria</taxon>
        <taxon>Pseudomonadati</taxon>
        <taxon>Bacteroidota</taxon>
        <taxon>Flavobacteriia</taxon>
        <taxon>Flavobacteriales</taxon>
        <taxon>Luteibaculaceae</taxon>
        <taxon>Luteibaculum</taxon>
    </lineage>
</organism>
<dbReference type="RefSeq" id="WP_147014694.1">
    <property type="nucleotide sequence ID" value="NZ_VORB01000006.1"/>
</dbReference>
<dbReference type="OrthoDB" id="9808870at2"/>
<dbReference type="InterPro" id="IPR032809">
    <property type="entry name" value="Put_HupE_UreJ"/>
</dbReference>
<keyword evidence="3" id="KW-1185">Reference proteome</keyword>
<gene>
    <name evidence="2" type="ORF">FRX97_08085</name>
</gene>
<feature type="transmembrane region" description="Helical" evidence="1">
    <location>
        <begin position="42"/>
        <end position="64"/>
    </location>
</feature>
<keyword evidence="1" id="KW-0812">Transmembrane</keyword>
<dbReference type="Proteomes" id="UP000321168">
    <property type="component" value="Unassembled WGS sequence"/>
</dbReference>
<evidence type="ECO:0000313" key="2">
    <source>
        <dbReference type="EMBL" id="TXC78667.1"/>
    </source>
</evidence>
<sequence length="191" mass="21665">MNFNFYLQQGINHILDLNGYDHLLFVVALCAIYQIKNLKSVLIVLTAFTVGHSITLILAGLEILKLPQDLIETLIPITIMLTALSNIVFYKRLKQRNVNWNYFIAVVFGLIHGAGFSNFFRAMFTEINSDLILPLLAFNLGIEVGQIIIAIVYFIVLFLLQLALKFNHQRWSNLISGLCFVISTLMLFGVL</sequence>